<evidence type="ECO:0000313" key="4">
    <source>
        <dbReference type="Proteomes" id="UP000178302"/>
    </source>
</evidence>
<reference evidence="3 4" key="1">
    <citation type="journal article" date="2016" name="Nat. Commun.">
        <title>Thousands of microbial genomes shed light on interconnected biogeochemical processes in an aquifer system.</title>
        <authorList>
            <person name="Anantharaman K."/>
            <person name="Brown C.T."/>
            <person name="Hug L.A."/>
            <person name="Sharon I."/>
            <person name="Castelle C.J."/>
            <person name="Probst A.J."/>
            <person name="Thomas B.C."/>
            <person name="Singh A."/>
            <person name="Wilkins M.J."/>
            <person name="Karaoz U."/>
            <person name="Brodie E.L."/>
            <person name="Williams K.H."/>
            <person name="Hubbard S.S."/>
            <person name="Banfield J.F."/>
        </authorList>
    </citation>
    <scope>NUCLEOTIDE SEQUENCE [LARGE SCALE GENOMIC DNA]</scope>
</reference>
<sequence length="271" mass="30952">MSDTIVFDIETKKSFDEVGGRDNLHLLGVSVVAAYSYNQKKFFAFEESNLNQFERLIKDAGLLIGFNINGFDIPVLNPHISLDAFSLPALDLMDDIKKGVGFRVSLDNIAKNTLGISKSADGLQALRWYKEGKIDEIKKYCVQDVKVTKEIYEFGKKNGHILFLSREARGKVAVPVSWGLNAQKDIPQILREAFEKRKTAEIDYITGNASNDSSDHRNMRLVDIYRLNNDFLEGYCHLRQAKRIFKINRILRAKITDKVYQIREDVQNSLL</sequence>
<dbReference type="Pfam" id="PF13482">
    <property type="entry name" value="RNase_H_2"/>
    <property type="match status" value="1"/>
</dbReference>
<dbReference type="Pfam" id="PF13280">
    <property type="entry name" value="WYL"/>
    <property type="match status" value="1"/>
</dbReference>
<dbReference type="InterPro" id="IPR012337">
    <property type="entry name" value="RNaseH-like_sf"/>
</dbReference>
<dbReference type="PROSITE" id="PS52050">
    <property type="entry name" value="WYL"/>
    <property type="match status" value="1"/>
</dbReference>
<evidence type="ECO:0000259" key="1">
    <source>
        <dbReference type="Pfam" id="PF13280"/>
    </source>
</evidence>
<dbReference type="AlphaFoldDB" id="A0A1G2LR20"/>
<accession>A0A1G2LR20</accession>
<dbReference type="Proteomes" id="UP000178302">
    <property type="component" value="Unassembled WGS sequence"/>
</dbReference>
<organism evidence="3 4">
    <name type="scientific">Candidatus Tagabacteria bacterium RIFCSPLOWO2_01_FULL_39_11</name>
    <dbReference type="NCBI Taxonomy" id="1802295"/>
    <lineage>
        <taxon>Bacteria</taxon>
        <taxon>Candidatus Tagaibacteriota</taxon>
    </lineage>
</organism>
<gene>
    <name evidence="3" type="ORF">A2909_02655</name>
</gene>
<dbReference type="GO" id="GO:0003676">
    <property type="term" value="F:nucleic acid binding"/>
    <property type="evidence" value="ECO:0007669"/>
    <property type="project" value="InterPro"/>
</dbReference>
<comment type="caution">
    <text evidence="3">The sequence shown here is derived from an EMBL/GenBank/DDBJ whole genome shotgun (WGS) entry which is preliminary data.</text>
</comment>
<dbReference type="SUPFAM" id="SSF53098">
    <property type="entry name" value="Ribonuclease H-like"/>
    <property type="match status" value="1"/>
</dbReference>
<feature type="domain" description="WYL" evidence="1">
    <location>
        <begin position="188"/>
        <end position="254"/>
    </location>
</feature>
<dbReference type="InterPro" id="IPR038720">
    <property type="entry name" value="YprB_RNase_H-like_dom"/>
</dbReference>
<evidence type="ECO:0000259" key="2">
    <source>
        <dbReference type="Pfam" id="PF13482"/>
    </source>
</evidence>
<dbReference type="Gene3D" id="3.30.420.10">
    <property type="entry name" value="Ribonuclease H-like superfamily/Ribonuclease H"/>
    <property type="match status" value="1"/>
</dbReference>
<dbReference type="EMBL" id="MHQZ01000017">
    <property type="protein sequence ID" value="OHA14076.1"/>
    <property type="molecule type" value="Genomic_DNA"/>
</dbReference>
<protein>
    <submittedName>
        <fullName evidence="3">Uncharacterized protein</fullName>
    </submittedName>
</protein>
<feature type="domain" description="YprB ribonuclease H-like" evidence="2">
    <location>
        <begin position="6"/>
        <end position="153"/>
    </location>
</feature>
<evidence type="ECO:0000313" key="3">
    <source>
        <dbReference type="EMBL" id="OHA14076.1"/>
    </source>
</evidence>
<dbReference type="InterPro" id="IPR036397">
    <property type="entry name" value="RNaseH_sf"/>
</dbReference>
<proteinExistence type="predicted"/>
<dbReference type="InterPro" id="IPR026881">
    <property type="entry name" value="WYL_dom"/>
</dbReference>
<name>A0A1G2LR20_9BACT</name>